<dbReference type="GO" id="GO:0005524">
    <property type="term" value="F:ATP binding"/>
    <property type="evidence" value="ECO:0007669"/>
    <property type="project" value="UniProtKB-KW"/>
</dbReference>
<dbReference type="NCBIfam" id="TIGR01007">
    <property type="entry name" value="eps_fam"/>
    <property type="match status" value="1"/>
</dbReference>
<evidence type="ECO:0000313" key="4">
    <source>
        <dbReference type="EMBL" id="TCJ15471.1"/>
    </source>
</evidence>
<gene>
    <name evidence="4" type="ORF">E0L93_12850</name>
</gene>
<evidence type="ECO:0000256" key="2">
    <source>
        <dbReference type="ARBA" id="ARBA00022840"/>
    </source>
</evidence>
<keyword evidence="1" id="KW-0547">Nucleotide-binding</keyword>
<keyword evidence="5" id="KW-1185">Reference proteome</keyword>
<dbReference type="InterPro" id="IPR002586">
    <property type="entry name" value="CobQ/CobB/MinD/ParA_Nub-bd_dom"/>
</dbReference>
<comment type="caution">
    <text evidence="4">The sequence shown here is derived from an EMBL/GenBank/DDBJ whole genome shotgun (WGS) entry which is preliminary data.</text>
</comment>
<dbReference type="AlphaFoldDB" id="A0A4R1BED9"/>
<keyword evidence="4" id="KW-0418">Kinase</keyword>
<dbReference type="EC" id="2.7.10.2" evidence="4"/>
<keyword evidence="4" id="KW-0808">Transferase</keyword>
<proteinExistence type="predicted"/>
<accession>A0A4R1BED9</accession>
<evidence type="ECO:0000313" key="5">
    <source>
        <dbReference type="Proteomes" id="UP000295244"/>
    </source>
</evidence>
<dbReference type="RefSeq" id="WP_132692483.1">
    <property type="nucleotide sequence ID" value="NZ_SKBU01000025.1"/>
</dbReference>
<dbReference type="PANTHER" id="PTHR32309:SF13">
    <property type="entry name" value="FERRIC ENTEROBACTIN TRANSPORT PROTEIN FEPE"/>
    <property type="match status" value="1"/>
</dbReference>
<evidence type="ECO:0000259" key="3">
    <source>
        <dbReference type="Pfam" id="PF01656"/>
    </source>
</evidence>
<dbReference type="PANTHER" id="PTHR32309">
    <property type="entry name" value="TYROSINE-PROTEIN KINASE"/>
    <property type="match status" value="1"/>
</dbReference>
<reference evidence="4 5" key="1">
    <citation type="submission" date="2019-03" db="EMBL/GenBank/DDBJ databases">
        <title>Whole genome sequence of a novel Rubrobacter taiwanensis strain, isolated from Yellowstone National Park.</title>
        <authorList>
            <person name="Freed S."/>
            <person name="Ramaley R.F."/>
            <person name="Kyndt J.A."/>
        </authorList>
    </citation>
    <scope>NUCLEOTIDE SEQUENCE [LARGE SCALE GENOMIC DNA]</scope>
    <source>
        <strain evidence="4 5">Yellowstone</strain>
    </source>
</reference>
<dbReference type="OrthoDB" id="9812433at2"/>
<dbReference type="EMBL" id="SKBU01000025">
    <property type="protein sequence ID" value="TCJ15471.1"/>
    <property type="molecule type" value="Genomic_DNA"/>
</dbReference>
<dbReference type="Gene3D" id="3.40.50.300">
    <property type="entry name" value="P-loop containing nucleotide triphosphate hydrolases"/>
    <property type="match status" value="1"/>
</dbReference>
<dbReference type="SUPFAM" id="SSF52540">
    <property type="entry name" value="P-loop containing nucleoside triphosphate hydrolases"/>
    <property type="match status" value="1"/>
</dbReference>
<organism evidence="4 5">
    <name type="scientific">Rubrobacter taiwanensis</name>
    <dbReference type="NCBI Taxonomy" id="185139"/>
    <lineage>
        <taxon>Bacteria</taxon>
        <taxon>Bacillati</taxon>
        <taxon>Actinomycetota</taxon>
        <taxon>Rubrobacteria</taxon>
        <taxon>Rubrobacterales</taxon>
        <taxon>Rubrobacteraceae</taxon>
        <taxon>Rubrobacter</taxon>
    </lineage>
</organism>
<name>A0A4R1BED9_9ACTN</name>
<protein>
    <submittedName>
        <fullName evidence="4">Polysaccharide biosynthesis tyrosine autokinase</fullName>
        <ecNumber evidence="4">2.7.10.2</ecNumber>
    </submittedName>
</protein>
<dbReference type="GO" id="GO:0004715">
    <property type="term" value="F:non-membrane spanning protein tyrosine kinase activity"/>
    <property type="evidence" value="ECO:0007669"/>
    <property type="project" value="UniProtKB-EC"/>
</dbReference>
<dbReference type="InterPro" id="IPR005702">
    <property type="entry name" value="Wzc-like_C"/>
</dbReference>
<dbReference type="GO" id="GO:0005886">
    <property type="term" value="C:plasma membrane"/>
    <property type="evidence" value="ECO:0007669"/>
    <property type="project" value="TreeGrafter"/>
</dbReference>
<feature type="domain" description="CobQ/CobB/MinD/ParA nucleotide binding" evidence="3">
    <location>
        <begin position="60"/>
        <end position="231"/>
    </location>
</feature>
<evidence type="ECO:0000256" key="1">
    <source>
        <dbReference type="ARBA" id="ARBA00022741"/>
    </source>
</evidence>
<keyword evidence="2" id="KW-0067">ATP-binding</keyword>
<dbReference type="InterPro" id="IPR027417">
    <property type="entry name" value="P-loop_NTPase"/>
</dbReference>
<dbReference type="InterPro" id="IPR050445">
    <property type="entry name" value="Bact_polysacc_biosynth/exp"/>
</dbReference>
<sequence length="236" mass="25037">MAEVAHPQTEMQDKGEGTNLENLSGELVTVFEPDGAASEAYRTVRTNLLYTFVDSPPRVVVVTSPGSAEGKSTTCANLGVALAQAGKRTLIIDCDLRRPVMHKIFGLSGKKGIVSLLAGESSLHEVCQEPLPGLKVLSAGTRPPNPAELLGSQRLADFLAGAQEEFDYVLIDSPPVRLVSDSIVLASQGDGVLLVLDAQKTRKGDLRRTVRSLKAVGAVILGTVMNNVKDSGDNLY</sequence>
<dbReference type="Proteomes" id="UP000295244">
    <property type="component" value="Unassembled WGS sequence"/>
</dbReference>
<dbReference type="Pfam" id="PF01656">
    <property type="entry name" value="CbiA"/>
    <property type="match status" value="1"/>
</dbReference>
<dbReference type="CDD" id="cd05387">
    <property type="entry name" value="BY-kinase"/>
    <property type="match status" value="1"/>
</dbReference>